<organism evidence="2 3">
    <name type="scientific">Alternaria alternata</name>
    <name type="common">Alternaria rot fungus</name>
    <name type="synonym">Torula alternata</name>
    <dbReference type="NCBI Taxonomy" id="5599"/>
    <lineage>
        <taxon>Eukaryota</taxon>
        <taxon>Fungi</taxon>
        <taxon>Dikarya</taxon>
        <taxon>Ascomycota</taxon>
        <taxon>Pezizomycotina</taxon>
        <taxon>Dothideomycetes</taxon>
        <taxon>Pleosporomycetidae</taxon>
        <taxon>Pleosporales</taxon>
        <taxon>Pleosporineae</taxon>
        <taxon>Pleosporaceae</taxon>
        <taxon>Alternaria</taxon>
        <taxon>Alternaria sect. Alternaria</taxon>
        <taxon>Alternaria alternata complex</taxon>
    </lineage>
</organism>
<evidence type="ECO:0000313" key="3">
    <source>
        <dbReference type="Proteomes" id="UP000077248"/>
    </source>
</evidence>
<evidence type="ECO:0000313" key="2">
    <source>
        <dbReference type="EMBL" id="OAG13719.1"/>
    </source>
</evidence>
<evidence type="ECO:0008006" key="4">
    <source>
        <dbReference type="Google" id="ProtNLM"/>
    </source>
</evidence>
<keyword evidence="3" id="KW-1185">Reference proteome</keyword>
<feature type="region of interest" description="Disordered" evidence="1">
    <location>
        <begin position="37"/>
        <end position="109"/>
    </location>
</feature>
<sequence>MAPRTLLTAARSLRAPIPSTRVAFTARRTFLSSPTLRIKEDADRSPEQVEAAKQEQLREQEKGEGRWREDLASHGESNIAADKQQVNDHDAHMKELQKEGKEKGEKGQM</sequence>
<dbReference type="Proteomes" id="UP000077248">
    <property type="component" value="Unassembled WGS sequence"/>
</dbReference>
<proteinExistence type="predicted"/>
<dbReference type="AlphaFoldDB" id="A0A177D423"/>
<accession>A0A177D423</accession>
<reference evidence="2 3" key="1">
    <citation type="submission" date="2016-05" db="EMBL/GenBank/DDBJ databases">
        <title>Comparative analysis of secretome profiles of manganese(II)-oxidizing ascomycete fungi.</title>
        <authorList>
            <consortium name="DOE Joint Genome Institute"/>
            <person name="Zeiner C.A."/>
            <person name="Purvine S.O."/>
            <person name="Zink E.M."/>
            <person name="Wu S."/>
            <person name="Pasa-Tolic L."/>
            <person name="Chaput D.L."/>
            <person name="Haridas S."/>
            <person name="Grigoriev I.V."/>
            <person name="Santelli C.M."/>
            <person name="Hansel C.M."/>
        </authorList>
    </citation>
    <scope>NUCLEOTIDE SEQUENCE [LARGE SCALE GENOMIC DNA]</scope>
    <source>
        <strain evidence="2 3">SRC1lrK2f</strain>
    </source>
</reference>
<dbReference type="EMBL" id="KV441507">
    <property type="protein sequence ID" value="OAG13719.1"/>
    <property type="molecule type" value="Genomic_DNA"/>
</dbReference>
<dbReference type="KEGG" id="aalt:CC77DRAFT_1036155"/>
<dbReference type="VEuPathDB" id="FungiDB:CC77DRAFT_1036155"/>
<feature type="compositionally biased region" description="Basic and acidic residues" evidence="1">
    <location>
        <begin position="37"/>
        <end position="73"/>
    </location>
</feature>
<dbReference type="OMA" id="DHDAHMK"/>
<name>A0A177D423_ALTAL</name>
<gene>
    <name evidence="2" type="ORF">CC77DRAFT_1036155</name>
</gene>
<feature type="compositionally biased region" description="Basic and acidic residues" evidence="1">
    <location>
        <begin position="85"/>
        <end position="109"/>
    </location>
</feature>
<evidence type="ECO:0000256" key="1">
    <source>
        <dbReference type="SAM" id="MobiDB-lite"/>
    </source>
</evidence>
<dbReference type="GeneID" id="29112585"/>
<dbReference type="RefSeq" id="XP_018379140.1">
    <property type="nucleotide sequence ID" value="XM_018526991.1"/>
</dbReference>
<protein>
    <recommendedName>
        <fullName evidence="4">Mitochondrial carrier</fullName>
    </recommendedName>
</protein>